<dbReference type="PANTHER" id="PTHR32552">
    <property type="entry name" value="FERRICHROME IRON RECEPTOR-RELATED"/>
    <property type="match status" value="1"/>
</dbReference>
<feature type="compositionally biased region" description="Polar residues" evidence="13">
    <location>
        <begin position="272"/>
        <end position="282"/>
    </location>
</feature>
<dbReference type="GO" id="GO:0006826">
    <property type="term" value="P:iron ion transport"/>
    <property type="evidence" value="ECO:0007669"/>
    <property type="project" value="UniProtKB-KW"/>
</dbReference>
<proteinExistence type="inferred from homology"/>
<dbReference type="GO" id="GO:0009279">
    <property type="term" value="C:cell outer membrane"/>
    <property type="evidence" value="ECO:0007669"/>
    <property type="project" value="UniProtKB-SubCell"/>
</dbReference>
<feature type="domain" description="TonB-dependent receptor-like beta-barrel" evidence="15">
    <location>
        <begin position="288"/>
        <end position="686"/>
    </location>
</feature>
<keyword evidence="2 11" id="KW-0813">Transport</keyword>
<evidence type="ECO:0000256" key="13">
    <source>
        <dbReference type="SAM" id="MobiDB-lite"/>
    </source>
</evidence>
<evidence type="ECO:0000259" key="16">
    <source>
        <dbReference type="Pfam" id="PF07715"/>
    </source>
</evidence>
<dbReference type="InterPro" id="IPR039426">
    <property type="entry name" value="TonB-dep_rcpt-like"/>
</dbReference>
<comment type="caution">
    <text evidence="17">The sequence shown here is derived from an EMBL/GenBank/DDBJ whole genome shotgun (WGS) entry which is preliminary data.</text>
</comment>
<feature type="region of interest" description="Disordered" evidence="13">
    <location>
        <begin position="272"/>
        <end position="294"/>
    </location>
</feature>
<dbReference type="Pfam" id="PF07715">
    <property type="entry name" value="Plug"/>
    <property type="match status" value="1"/>
</dbReference>
<evidence type="ECO:0000256" key="10">
    <source>
        <dbReference type="ARBA" id="ARBA00023237"/>
    </source>
</evidence>
<evidence type="ECO:0000256" key="2">
    <source>
        <dbReference type="ARBA" id="ARBA00022448"/>
    </source>
</evidence>
<reference evidence="17 18" key="1">
    <citation type="submission" date="2019-03" db="EMBL/GenBank/DDBJ databases">
        <title>Genomic Encyclopedia of Type Strains, Phase IV (KMG-IV): sequencing the most valuable type-strain genomes for metagenomic binning, comparative biology and taxonomic classification.</title>
        <authorList>
            <person name="Goeker M."/>
        </authorList>
    </citation>
    <scope>NUCLEOTIDE SEQUENCE [LARGE SCALE GENOMIC DNA]</scope>
    <source>
        <strain evidence="17 18">DSM 16998</strain>
    </source>
</reference>
<keyword evidence="4" id="KW-0410">Iron transport</keyword>
<dbReference type="OrthoDB" id="9790771at2"/>
<dbReference type="AlphaFoldDB" id="A0A4R6QGX8"/>
<keyword evidence="3 11" id="KW-1134">Transmembrane beta strand</keyword>
<dbReference type="SUPFAM" id="SSF56935">
    <property type="entry name" value="Porins"/>
    <property type="match status" value="1"/>
</dbReference>
<keyword evidence="6" id="KW-0408">Iron</keyword>
<evidence type="ECO:0000256" key="1">
    <source>
        <dbReference type="ARBA" id="ARBA00004571"/>
    </source>
</evidence>
<keyword evidence="17" id="KW-0675">Receptor</keyword>
<protein>
    <submittedName>
        <fullName evidence="17">Outer membrane receptor protein involved in Fe transport</fullName>
    </submittedName>
</protein>
<keyword evidence="8 12" id="KW-0798">TonB box</keyword>
<keyword evidence="5 11" id="KW-0812">Transmembrane</keyword>
<gene>
    <name evidence="17" type="ORF">DES47_1145</name>
</gene>
<evidence type="ECO:0000256" key="12">
    <source>
        <dbReference type="RuleBase" id="RU003357"/>
    </source>
</evidence>
<evidence type="ECO:0000313" key="18">
    <source>
        <dbReference type="Proteomes" id="UP000295361"/>
    </source>
</evidence>
<dbReference type="Pfam" id="PF00593">
    <property type="entry name" value="TonB_dep_Rec_b-barrel"/>
    <property type="match status" value="1"/>
</dbReference>
<comment type="similarity">
    <text evidence="11 12">Belongs to the TonB-dependent receptor family.</text>
</comment>
<evidence type="ECO:0000256" key="7">
    <source>
        <dbReference type="ARBA" id="ARBA00023065"/>
    </source>
</evidence>
<evidence type="ECO:0000313" key="17">
    <source>
        <dbReference type="EMBL" id="TDP61233.1"/>
    </source>
</evidence>
<dbReference type="PANTHER" id="PTHR32552:SF81">
    <property type="entry name" value="TONB-DEPENDENT OUTER MEMBRANE RECEPTOR"/>
    <property type="match status" value="1"/>
</dbReference>
<dbReference type="Proteomes" id="UP000295361">
    <property type="component" value="Unassembled WGS sequence"/>
</dbReference>
<evidence type="ECO:0000256" key="11">
    <source>
        <dbReference type="PROSITE-ProRule" id="PRU01360"/>
    </source>
</evidence>
<accession>A0A4R6QGX8</accession>
<evidence type="ECO:0000256" key="5">
    <source>
        <dbReference type="ARBA" id="ARBA00022692"/>
    </source>
</evidence>
<sequence>MIKSAPLRVSRLVEAMAVAGLAIVPAVQAQQQAARNDETTQLDRVVITANKRIEPERNVAGSVSVLQGAQLEALGAKDQEDTLKLTPGVQFNKGDISSNTITIRGIGTETSNEGGGGQQQPTGFYVEDVPLVSPLGKGIVPDPFAFDLDRVEVLRGPQGALFGSGSLGGAVRYLFNKPKLDSFDASVLLSYAKVSGGDSAPSIAGMVNVPLATNTAGLRAVAWDREDPGYIDNLGTLTKDANKIRQKGARMLATVKPTAALSATWVVSTQDTKQSDTASVSPDPTKLEHTAPNNSARKVTADFSSLTVDWDLGAHTLTSVTGWWRNKATGLIDDTELFSSVGLVVPQVIRPSESRLSARSEELRIASNPGGPLSYVAGVFYQRSSGSGNAKQIDPSAFFGLTDLVDLSTVTTASETALFADAEYAFGGGWSVDLGGRHYRTRTHYVQTGTQFGAPSNITPPDSSDSGFTPKASLKYRLGDTGMWYATASKGYRYGGTNGTAPFKPFKSDSLWNYETGLRLNPAKGLQVDLSVFLLDWKDAQFTYFTVANGGLPESGIANVGHAKSKGIEASLRYRVSSAFDFSLSAAWTDAKTEVPVEVPNGRGALTAPAGSRLPGSPKFQAALQAGYRFSGPMGSSGRVFGTYAYVGDRIMYLSGNKPADAYDTLDLGSSFTVEHWTLSGMLSNVTNSKGVQSVTGAPAGVGSFAQYFLQRPRTLTVSLRYDY</sequence>
<keyword evidence="9 11" id="KW-0472">Membrane</keyword>
<dbReference type="InParanoid" id="A0A4R6QGX8"/>
<evidence type="ECO:0000256" key="4">
    <source>
        <dbReference type="ARBA" id="ARBA00022496"/>
    </source>
</evidence>
<dbReference type="EMBL" id="SNXS01000014">
    <property type="protein sequence ID" value="TDP61233.1"/>
    <property type="molecule type" value="Genomic_DNA"/>
</dbReference>
<feature type="signal peptide" evidence="14">
    <location>
        <begin position="1"/>
        <end position="29"/>
    </location>
</feature>
<dbReference type="PROSITE" id="PS52016">
    <property type="entry name" value="TONB_DEPENDENT_REC_3"/>
    <property type="match status" value="1"/>
</dbReference>
<organism evidence="17 18">
    <name type="scientific">Roseateles toxinivorans</name>
    <dbReference type="NCBI Taxonomy" id="270368"/>
    <lineage>
        <taxon>Bacteria</taxon>
        <taxon>Pseudomonadati</taxon>
        <taxon>Pseudomonadota</taxon>
        <taxon>Betaproteobacteria</taxon>
        <taxon>Burkholderiales</taxon>
        <taxon>Sphaerotilaceae</taxon>
        <taxon>Roseateles</taxon>
    </lineage>
</organism>
<comment type="subcellular location">
    <subcellularLocation>
        <location evidence="1 11">Cell outer membrane</location>
        <topology evidence="1 11">Multi-pass membrane protein</topology>
    </subcellularLocation>
</comment>
<evidence type="ECO:0000259" key="15">
    <source>
        <dbReference type="Pfam" id="PF00593"/>
    </source>
</evidence>
<dbReference type="InterPro" id="IPR012910">
    <property type="entry name" value="Plug_dom"/>
</dbReference>
<evidence type="ECO:0000256" key="3">
    <source>
        <dbReference type="ARBA" id="ARBA00022452"/>
    </source>
</evidence>
<name>A0A4R6QGX8_9BURK</name>
<keyword evidence="10 11" id="KW-0998">Cell outer membrane</keyword>
<keyword evidence="14" id="KW-0732">Signal</keyword>
<dbReference type="InterPro" id="IPR000531">
    <property type="entry name" value="Beta-barrel_TonB"/>
</dbReference>
<keyword evidence="7" id="KW-0406">Ion transport</keyword>
<evidence type="ECO:0000256" key="14">
    <source>
        <dbReference type="SAM" id="SignalP"/>
    </source>
</evidence>
<feature type="chain" id="PRO_5020728213" evidence="14">
    <location>
        <begin position="30"/>
        <end position="724"/>
    </location>
</feature>
<evidence type="ECO:0000256" key="6">
    <source>
        <dbReference type="ARBA" id="ARBA00023004"/>
    </source>
</evidence>
<keyword evidence="18" id="KW-1185">Reference proteome</keyword>
<feature type="domain" description="TonB-dependent receptor plug" evidence="16">
    <location>
        <begin position="56"/>
        <end position="170"/>
    </location>
</feature>
<dbReference type="InterPro" id="IPR036942">
    <property type="entry name" value="Beta-barrel_TonB_sf"/>
</dbReference>
<dbReference type="Gene3D" id="2.40.170.20">
    <property type="entry name" value="TonB-dependent receptor, beta-barrel domain"/>
    <property type="match status" value="1"/>
</dbReference>
<evidence type="ECO:0000256" key="9">
    <source>
        <dbReference type="ARBA" id="ARBA00023136"/>
    </source>
</evidence>
<dbReference type="RefSeq" id="WP_133703750.1">
    <property type="nucleotide sequence ID" value="NZ_SNXS01000014.1"/>
</dbReference>
<evidence type="ECO:0000256" key="8">
    <source>
        <dbReference type="ARBA" id="ARBA00023077"/>
    </source>
</evidence>